<evidence type="ECO:0000313" key="2">
    <source>
        <dbReference type="Proteomes" id="UP000285343"/>
    </source>
</evidence>
<comment type="caution">
    <text evidence="1">The sequence shown here is derived from an EMBL/GenBank/DDBJ whole genome shotgun (WGS) entry which is preliminary data.</text>
</comment>
<name>A0A412WWE0_BACUN</name>
<proteinExistence type="predicted"/>
<dbReference type="AlphaFoldDB" id="A0A412WWE0"/>
<protein>
    <recommendedName>
        <fullName evidence="3">YubB ferredoxin-like domain-containing protein</fullName>
    </recommendedName>
</protein>
<evidence type="ECO:0000313" key="1">
    <source>
        <dbReference type="EMBL" id="RGV31759.1"/>
    </source>
</evidence>
<evidence type="ECO:0008006" key="3">
    <source>
        <dbReference type="Google" id="ProtNLM"/>
    </source>
</evidence>
<accession>A0A412WWE0</accession>
<sequence length="192" mass="22414">MPNWADVEYKCVGDAKEVRSLHGVLEYIDKCKTSIIENGFGKWWLGNLVDRLGGDWTTFNCRGEITGYGLDGNVLTINHYTAWCEQSRLRENIERAFPSVKVYYRECEPGNNVYSTNDTTGMYFPEPYCLDSFDNQPEFFMTIGDAARYVSEIVRKRVPFKMKAIHNALKRYMRLPKNRDMSYSFHEIRIVT</sequence>
<dbReference type="Proteomes" id="UP000285343">
    <property type="component" value="Unassembled WGS sequence"/>
</dbReference>
<gene>
    <name evidence="1" type="ORF">DWW14_24590</name>
</gene>
<reference evidence="1 2" key="1">
    <citation type="submission" date="2018-08" db="EMBL/GenBank/DDBJ databases">
        <title>A genome reference for cultivated species of the human gut microbiota.</title>
        <authorList>
            <person name="Zou Y."/>
            <person name="Xue W."/>
            <person name="Luo G."/>
        </authorList>
    </citation>
    <scope>NUCLEOTIDE SEQUENCE [LARGE SCALE GENOMIC DNA]</scope>
    <source>
        <strain evidence="1 2">AF14-42</strain>
    </source>
</reference>
<dbReference type="EMBL" id="QRZC01000084">
    <property type="protein sequence ID" value="RGV31759.1"/>
    <property type="molecule type" value="Genomic_DNA"/>
</dbReference>
<organism evidence="1 2">
    <name type="scientific">Bacteroides uniformis</name>
    <dbReference type="NCBI Taxonomy" id="820"/>
    <lineage>
        <taxon>Bacteria</taxon>
        <taxon>Pseudomonadati</taxon>
        <taxon>Bacteroidota</taxon>
        <taxon>Bacteroidia</taxon>
        <taxon>Bacteroidales</taxon>
        <taxon>Bacteroidaceae</taxon>
        <taxon>Bacteroides</taxon>
    </lineage>
</organism>